<dbReference type="AlphaFoldDB" id="A0AA37FA13"/>
<keyword evidence="6 9" id="KW-1133">Transmembrane helix</keyword>
<feature type="transmembrane region" description="Helical" evidence="9">
    <location>
        <begin position="138"/>
        <end position="162"/>
    </location>
</feature>
<keyword evidence="8 9" id="KW-0472">Membrane</keyword>
<feature type="transmembrane region" description="Helical" evidence="9">
    <location>
        <begin position="500"/>
        <end position="521"/>
    </location>
</feature>
<feature type="transmembrane region" description="Helical" evidence="9">
    <location>
        <begin position="389"/>
        <end position="411"/>
    </location>
</feature>
<feature type="transmembrane region" description="Helical" evidence="9">
    <location>
        <begin position="267"/>
        <end position="288"/>
    </location>
</feature>
<dbReference type="InterPro" id="IPR004623">
    <property type="entry name" value="KdpA"/>
</dbReference>
<keyword evidence="5" id="KW-0630">Potassium</keyword>
<dbReference type="GO" id="GO:0005886">
    <property type="term" value="C:plasma membrane"/>
    <property type="evidence" value="ECO:0007669"/>
    <property type="project" value="TreeGrafter"/>
</dbReference>
<dbReference type="Proteomes" id="UP000632195">
    <property type="component" value="Unassembled WGS sequence"/>
</dbReference>
<evidence type="ECO:0000256" key="8">
    <source>
        <dbReference type="ARBA" id="ARBA00023136"/>
    </source>
</evidence>
<name>A0AA37FA13_9ARCH</name>
<feature type="transmembrane region" description="Helical" evidence="9">
    <location>
        <begin position="183"/>
        <end position="207"/>
    </location>
</feature>
<reference evidence="10" key="1">
    <citation type="journal article" date="2014" name="Int. J. Syst. Evol. Microbiol.">
        <title>Complete genome sequence of Corynebacterium casei LMG S-19264T (=DSM 44701T), isolated from a smear-ripened cheese.</title>
        <authorList>
            <consortium name="US DOE Joint Genome Institute (JGI-PGF)"/>
            <person name="Walter F."/>
            <person name="Albersmeier A."/>
            <person name="Kalinowski J."/>
            <person name="Ruckert C."/>
        </authorList>
    </citation>
    <scope>NUCLEOTIDE SEQUENCE</scope>
    <source>
        <strain evidence="10">JCM 13583</strain>
    </source>
</reference>
<feature type="transmembrane region" description="Helical" evidence="9">
    <location>
        <begin position="432"/>
        <end position="455"/>
    </location>
</feature>
<dbReference type="PANTHER" id="PTHR30607:SF2">
    <property type="entry name" value="POTASSIUM-TRANSPORTING ATPASE POTASSIUM-BINDING SUBUNIT"/>
    <property type="match status" value="1"/>
</dbReference>
<comment type="caution">
    <text evidence="10">The sequence shown here is derived from an EMBL/GenBank/DDBJ whole genome shotgun (WGS) entry which is preliminary data.</text>
</comment>
<evidence type="ECO:0000256" key="1">
    <source>
        <dbReference type="ARBA" id="ARBA00022448"/>
    </source>
</evidence>
<feature type="transmembrane region" description="Helical" evidence="9">
    <location>
        <begin position="12"/>
        <end position="34"/>
    </location>
</feature>
<accession>A0AA37FA13</accession>
<dbReference type="EMBL" id="BMNY01000003">
    <property type="protein sequence ID" value="GGM79128.1"/>
    <property type="molecule type" value="Genomic_DNA"/>
</dbReference>
<evidence type="ECO:0000256" key="7">
    <source>
        <dbReference type="ARBA" id="ARBA00023065"/>
    </source>
</evidence>
<feature type="transmembrane region" description="Helical" evidence="9">
    <location>
        <begin position="542"/>
        <end position="569"/>
    </location>
</feature>
<keyword evidence="1" id="KW-0813">Transport</keyword>
<keyword evidence="11" id="KW-1185">Reference proteome</keyword>
<keyword evidence="2" id="KW-1003">Cell membrane</keyword>
<dbReference type="PIRSF" id="PIRSF001294">
    <property type="entry name" value="K_ATPaseA"/>
    <property type="match status" value="1"/>
</dbReference>
<organism evidence="10 11">
    <name type="scientific">Thermogymnomonas acidicola</name>
    <dbReference type="NCBI Taxonomy" id="399579"/>
    <lineage>
        <taxon>Archaea</taxon>
        <taxon>Methanobacteriati</taxon>
        <taxon>Thermoplasmatota</taxon>
        <taxon>Thermoplasmata</taxon>
        <taxon>Thermoplasmatales</taxon>
        <taxon>Thermogymnomonas</taxon>
    </lineage>
</organism>
<gene>
    <name evidence="10" type="primary">kdpA</name>
    <name evidence="10" type="ORF">GCM10007108_16640</name>
</gene>
<dbReference type="RefSeq" id="WP_188681780.1">
    <property type="nucleotide sequence ID" value="NZ_BMNY01000003.1"/>
</dbReference>
<dbReference type="GO" id="GO:0008556">
    <property type="term" value="F:P-type potassium transmembrane transporter activity"/>
    <property type="evidence" value="ECO:0007669"/>
    <property type="project" value="InterPro"/>
</dbReference>
<evidence type="ECO:0000313" key="10">
    <source>
        <dbReference type="EMBL" id="GGM79128.1"/>
    </source>
</evidence>
<keyword evidence="4 9" id="KW-0812">Transmembrane</keyword>
<feature type="transmembrane region" description="Helical" evidence="9">
    <location>
        <begin position="295"/>
        <end position="313"/>
    </location>
</feature>
<dbReference type="PANTHER" id="PTHR30607">
    <property type="entry name" value="POTASSIUM-TRANSPORTING ATPASE A CHAIN"/>
    <property type="match status" value="1"/>
</dbReference>
<evidence type="ECO:0000256" key="3">
    <source>
        <dbReference type="ARBA" id="ARBA00022538"/>
    </source>
</evidence>
<protein>
    <submittedName>
        <fullName evidence="10">Potassium-transporting ATPase potassium-binding subunit</fullName>
    </submittedName>
</protein>
<reference evidence="10" key="2">
    <citation type="submission" date="2022-09" db="EMBL/GenBank/DDBJ databases">
        <authorList>
            <person name="Sun Q."/>
            <person name="Ohkuma M."/>
        </authorList>
    </citation>
    <scope>NUCLEOTIDE SEQUENCE</scope>
    <source>
        <strain evidence="10">JCM 13583</strain>
    </source>
</reference>
<evidence type="ECO:0000256" key="6">
    <source>
        <dbReference type="ARBA" id="ARBA00022989"/>
    </source>
</evidence>
<dbReference type="Pfam" id="PF03814">
    <property type="entry name" value="KdpA"/>
    <property type="match status" value="1"/>
</dbReference>
<sequence>MSFWTQLFLENRLLSGSLIILIYLLIVSVSAYLFSGHIAKVYREERTVLHGYSSRAIALFERMLGPVVRREMRLREYLEAVLLVSAFAGTVCFLLLVFQRDLPFSYANNHMTVSLAFNTVTSFLTNTDLQHYSNPFDLTYFSTTFVIIGLMFFSPTLGFAVSMAFIRGILTDKGHLGNFYHDFLVAFFEVVLPATLVVTALLIALGVPETVHTYLLVTPFFSKGAVKVPLGPVASLEAIKNIGTNGGGFYGANAGYPFEDPDWATNIVEYVSFNLIPMASILSLGRVFESRKFGLILYSVIMAFYLFSAYLSFFGEYFGVPQITSLGTLFTGNMLGKETAIGLSQSTIFQVGATMTSTGAANGSIISYTPAGVLGILIPLLLNDPLGGVGTSVLNIFTYVIFTMFISSLMVGKLPELLTLKIGSKEIRYSTLSLVTHPLLVIVPFGITLMLPGVMSTFVNSRPDQITQLLYEFATSAANNGSEMGGFATNSPYFNYLDGVIMLLGRYLLIGFQLVIAYSFSTQKAKVQGERAIDPGTKLFGFLLFSVMLLIGLLSFFPMLVLGPILSWAKLFNFEVLKWSLLRI</sequence>
<evidence type="ECO:0000256" key="5">
    <source>
        <dbReference type="ARBA" id="ARBA00022958"/>
    </source>
</evidence>
<evidence type="ECO:0000313" key="11">
    <source>
        <dbReference type="Proteomes" id="UP000632195"/>
    </source>
</evidence>
<evidence type="ECO:0000256" key="9">
    <source>
        <dbReference type="SAM" id="Phobius"/>
    </source>
</evidence>
<keyword evidence="3" id="KW-0633">Potassium transport</keyword>
<proteinExistence type="predicted"/>
<feature type="transmembrane region" description="Helical" evidence="9">
    <location>
        <begin position="77"/>
        <end position="98"/>
    </location>
</feature>
<evidence type="ECO:0000256" key="4">
    <source>
        <dbReference type="ARBA" id="ARBA00022692"/>
    </source>
</evidence>
<keyword evidence="7" id="KW-0406">Ion transport</keyword>
<evidence type="ECO:0000256" key="2">
    <source>
        <dbReference type="ARBA" id="ARBA00022475"/>
    </source>
</evidence>